<dbReference type="OrthoDB" id="4840564at2759"/>
<sequence length="214" mass="24358">MERIASYTRPESSPLSIDIGYLSRNDGEDKHIFDATIFPNLESLTLSRWQMGFPSELKPLTVETAKLLGPELKLFGWSFSIYDQHSKSWNDFGEKEEEWMEQLGKHAIACKGALKIVQIDFCPDNYGETESGGYLWDRMDNVQDHLLRPNGIDLVYSAPLLSKDDWLNRLAKVPIPFVSTLVEYREESESEVEPWGITPPGVHGGDIRDCFTLS</sequence>
<accession>W7DUC2</accession>
<name>W7DUC2_BIPV3</name>
<keyword evidence="2" id="KW-1185">Reference proteome</keyword>
<dbReference type="HOGENOM" id="CLU_112094_0_0_1"/>
<gene>
    <name evidence="1" type="ORF">COCVIDRAFT_20455</name>
</gene>
<dbReference type="EMBL" id="KI968837">
    <property type="protein sequence ID" value="EUN21703.1"/>
    <property type="molecule type" value="Genomic_DNA"/>
</dbReference>
<dbReference type="AlphaFoldDB" id="W7DUC2"/>
<dbReference type="GeneID" id="26252539"/>
<evidence type="ECO:0000313" key="1">
    <source>
        <dbReference type="EMBL" id="EUN21703.1"/>
    </source>
</evidence>
<proteinExistence type="predicted"/>
<dbReference type="Proteomes" id="UP000054337">
    <property type="component" value="Unassembled WGS sequence"/>
</dbReference>
<reference evidence="1 2" key="1">
    <citation type="journal article" date="2013" name="PLoS Genet.">
        <title>Comparative genome structure, secondary metabolite, and effector coding capacity across Cochliobolus pathogens.</title>
        <authorList>
            <person name="Condon B.J."/>
            <person name="Leng Y."/>
            <person name="Wu D."/>
            <person name="Bushley K.E."/>
            <person name="Ohm R.A."/>
            <person name="Otillar R."/>
            <person name="Martin J."/>
            <person name="Schackwitz W."/>
            <person name="Grimwood J."/>
            <person name="MohdZainudin N."/>
            <person name="Xue C."/>
            <person name="Wang R."/>
            <person name="Manning V.A."/>
            <person name="Dhillon B."/>
            <person name="Tu Z.J."/>
            <person name="Steffenson B.J."/>
            <person name="Salamov A."/>
            <person name="Sun H."/>
            <person name="Lowry S."/>
            <person name="LaButti K."/>
            <person name="Han J."/>
            <person name="Copeland A."/>
            <person name="Lindquist E."/>
            <person name="Barry K."/>
            <person name="Schmutz J."/>
            <person name="Baker S.E."/>
            <person name="Ciuffetti L.M."/>
            <person name="Grigoriev I.V."/>
            <person name="Zhong S."/>
            <person name="Turgeon B.G."/>
        </authorList>
    </citation>
    <scope>NUCLEOTIDE SEQUENCE [LARGE SCALE GENOMIC DNA]</scope>
    <source>
        <strain evidence="1 2">FI3</strain>
    </source>
</reference>
<protein>
    <submittedName>
        <fullName evidence="1">Uncharacterized protein</fullName>
    </submittedName>
</protein>
<organism evidence="1 2">
    <name type="scientific">Bipolaris victoriae (strain FI3)</name>
    <name type="common">Victoria blight of oats agent</name>
    <name type="synonym">Cochliobolus victoriae</name>
    <dbReference type="NCBI Taxonomy" id="930091"/>
    <lineage>
        <taxon>Eukaryota</taxon>
        <taxon>Fungi</taxon>
        <taxon>Dikarya</taxon>
        <taxon>Ascomycota</taxon>
        <taxon>Pezizomycotina</taxon>
        <taxon>Dothideomycetes</taxon>
        <taxon>Pleosporomycetidae</taxon>
        <taxon>Pleosporales</taxon>
        <taxon>Pleosporineae</taxon>
        <taxon>Pleosporaceae</taxon>
        <taxon>Bipolaris</taxon>
    </lineage>
</organism>
<evidence type="ECO:0000313" key="2">
    <source>
        <dbReference type="Proteomes" id="UP000054337"/>
    </source>
</evidence>
<dbReference type="RefSeq" id="XP_014551262.1">
    <property type="nucleotide sequence ID" value="XM_014695776.1"/>
</dbReference>